<evidence type="ECO:0000256" key="1">
    <source>
        <dbReference type="ARBA" id="ARBA00010641"/>
    </source>
</evidence>
<evidence type="ECO:0000256" key="3">
    <source>
        <dbReference type="ARBA" id="ARBA00023082"/>
    </source>
</evidence>
<dbReference type="InterPro" id="IPR014284">
    <property type="entry name" value="RNA_pol_sigma-70_dom"/>
</dbReference>
<feature type="domain" description="RNA polymerase sigma-70 region 2" evidence="5">
    <location>
        <begin position="24"/>
        <end position="88"/>
    </location>
</feature>
<dbReference type="Gene3D" id="1.10.1740.10">
    <property type="match status" value="1"/>
</dbReference>
<dbReference type="Gene3D" id="1.10.10.10">
    <property type="entry name" value="Winged helix-like DNA-binding domain superfamily/Winged helix DNA-binding domain"/>
    <property type="match status" value="1"/>
</dbReference>
<dbReference type="InterPro" id="IPR036388">
    <property type="entry name" value="WH-like_DNA-bd_sf"/>
</dbReference>
<dbReference type="GO" id="GO:0003677">
    <property type="term" value="F:DNA binding"/>
    <property type="evidence" value="ECO:0007669"/>
    <property type="project" value="InterPro"/>
</dbReference>
<gene>
    <name evidence="7" type="ORF">GCM10007940_39010</name>
</gene>
<comment type="caution">
    <text evidence="7">The sequence shown here is derived from an EMBL/GenBank/DDBJ whole genome shotgun (WGS) entry which is preliminary data.</text>
</comment>
<evidence type="ECO:0000256" key="2">
    <source>
        <dbReference type="ARBA" id="ARBA00023015"/>
    </source>
</evidence>
<comment type="similarity">
    <text evidence="1">Belongs to the sigma-70 factor family. ECF subfamily.</text>
</comment>
<sequence>MNDLNENNLLKMLIDGSHEAFELLFDKYNSQVYYFCLKILGSKENAEEVTSDVFLKLWQKRNKIDLDKSVGSLLFKISRDLSINYKKKVANSILKSSEYSQTTQLEAPSPLAELIFQDYKKIVDRFVLNLPQQQQSIFMLRHDAHLEINEIAKELEITESTVRVHLSRANKFVRNKIYNDKEFLIEK</sequence>
<evidence type="ECO:0000259" key="5">
    <source>
        <dbReference type="Pfam" id="PF04542"/>
    </source>
</evidence>
<evidence type="ECO:0000256" key="4">
    <source>
        <dbReference type="ARBA" id="ARBA00023163"/>
    </source>
</evidence>
<keyword evidence="8" id="KW-1185">Reference proteome</keyword>
<dbReference type="GO" id="GO:0006352">
    <property type="term" value="P:DNA-templated transcription initiation"/>
    <property type="evidence" value="ECO:0007669"/>
    <property type="project" value="InterPro"/>
</dbReference>
<dbReference type="EMBL" id="BSOH01000027">
    <property type="protein sequence ID" value="GLR19285.1"/>
    <property type="molecule type" value="Genomic_DNA"/>
</dbReference>
<dbReference type="NCBIfam" id="TIGR02937">
    <property type="entry name" value="sigma70-ECF"/>
    <property type="match status" value="1"/>
</dbReference>
<name>A0AA37SU03_9BACT</name>
<dbReference type="GO" id="GO:0016987">
    <property type="term" value="F:sigma factor activity"/>
    <property type="evidence" value="ECO:0007669"/>
    <property type="project" value="UniProtKB-KW"/>
</dbReference>
<dbReference type="Proteomes" id="UP001156666">
    <property type="component" value="Unassembled WGS sequence"/>
</dbReference>
<dbReference type="InterPro" id="IPR013325">
    <property type="entry name" value="RNA_pol_sigma_r2"/>
</dbReference>
<dbReference type="AlphaFoldDB" id="A0AA37SU03"/>
<evidence type="ECO:0000313" key="7">
    <source>
        <dbReference type="EMBL" id="GLR19285.1"/>
    </source>
</evidence>
<keyword evidence="3" id="KW-0731">Sigma factor</keyword>
<accession>A0AA37SU03</accession>
<organism evidence="7 8">
    <name type="scientific">Portibacter lacus</name>
    <dbReference type="NCBI Taxonomy" id="1099794"/>
    <lineage>
        <taxon>Bacteria</taxon>
        <taxon>Pseudomonadati</taxon>
        <taxon>Bacteroidota</taxon>
        <taxon>Saprospiria</taxon>
        <taxon>Saprospirales</taxon>
        <taxon>Haliscomenobacteraceae</taxon>
        <taxon>Portibacter</taxon>
    </lineage>
</organism>
<dbReference type="InterPro" id="IPR007627">
    <property type="entry name" value="RNA_pol_sigma70_r2"/>
</dbReference>
<dbReference type="Pfam" id="PF08281">
    <property type="entry name" value="Sigma70_r4_2"/>
    <property type="match status" value="1"/>
</dbReference>
<dbReference type="SUPFAM" id="SSF88659">
    <property type="entry name" value="Sigma3 and sigma4 domains of RNA polymerase sigma factors"/>
    <property type="match status" value="1"/>
</dbReference>
<keyword evidence="7" id="KW-0240">DNA-directed RNA polymerase</keyword>
<dbReference type="InterPro" id="IPR013249">
    <property type="entry name" value="RNA_pol_sigma70_r4_t2"/>
</dbReference>
<dbReference type="InterPro" id="IPR039425">
    <property type="entry name" value="RNA_pol_sigma-70-like"/>
</dbReference>
<evidence type="ECO:0000313" key="8">
    <source>
        <dbReference type="Proteomes" id="UP001156666"/>
    </source>
</evidence>
<dbReference type="Pfam" id="PF04542">
    <property type="entry name" value="Sigma70_r2"/>
    <property type="match status" value="1"/>
</dbReference>
<proteinExistence type="inferred from homology"/>
<reference evidence="7" key="1">
    <citation type="journal article" date="2014" name="Int. J. Syst. Evol. Microbiol.">
        <title>Complete genome sequence of Corynebacterium casei LMG S-19264T (=DSM 44701T), isolated from a smear-ripened cheese.</title>
        <authorList>
            <consortium name="US DOE Joint Genome Institute (JGI-PGF)"/>
            <person name="Walter F."/>
            <person name="Albersmeier A."/>
            <person name="Kalinowski J."/>
            <person name="Ruckert C."/>
        </authorList>
    </citation>
    <scope>NUCLEOTIDE SEQUENCE</scope>
    <source>
        <strain evidence="7">NBRC 108769</strain>
    </source>
</reference>
<keyword evidence="2" id="KW-0805">Transcription regulation</keyword>
<dbReference type="SUPFAM" id="SSF88946">
    <property type="entry name" value="Sigma2 domain of RNA polymerase sigma factors"/>
    <property type="match status" value="1"/>
</dbReference>
<evidence type="ECO:0000259" key="6">
    <source>
        <dbReference type="Pfam" id="PF08281"/>
    </source>
</evidence>
<dbReference type="InterPro" id="IPR013324">
    <property type="entry name" value="RNA_pol_sigma_r3/r4-like"/>
</dbReference>
<dbReference type="PANTHER" id="PTHR43133">
    <property type="entry name" value="RNA POLYMERASE ECF-TYPE SIGMA FACTO"/>
    <property type="match status" value="1"/>
</dbReference>
<feature type="domain" description="RNA polymerase sigma factor 70 region 4 type 2" evidence="6">
    <location>
        <begin position="123"/>
        <end position="169"/>
    </location>
</feature>
<dbReference type="GO" id="GO:0000428">
    <property type="term" value="C:DNA-directed RNA polymerase complex"/>
    <property type="evidence" value="ECO:0007669"/>
    <property type="project" value="UniProtKB-KW"/>
</dbReference>
<keyword evidence="4" id="KW-0804">Transcription</keyword>
<protein>
    <submittedName>
        <fullName evidence="7">DNA-directed RNA polymerase sigma-70 factor</fullName>
    </submittedName>
</protein>
<reference evidence="7" key="2">
    <citation type="submission" date="2023-01" db="EMBL/GenBank/DDBJ databases">
        <title>Draft genome sequence of Portibacter lacus strain NBRC 108769.</title>
        <authorList>
            <person name="Sun Q."/>
            <person name="Mori K."/>
        </authorList>
    </citation>
    <scope>NUCLEOTIDE SEQUENCE</scope>
    <source>
        <strain evidence="7">NBRC 108769</strain>
    </source>
</reference>
<dbReference type="PANTHER" id="PTHR43133:SF46">
    <property type="entry name" value="RNA POLYMERASE SIGMA-70 FACTOR ECF SUBFAMILY"/>
    <property type="match status" value="1"/>
</dbReference>
<dbReference type="RefSeq" id="WP_235292012.1">
    <property type="nucleotide sequence ID" value="NZ_BSOH01000027.1"/>
</dbReference>